<evidence type="ECO:0000313" key="2">
    <source>
        <dbReference type="EMBL" id="MAA15332.1"/>
    </source>
</evidence>
<organism evidence="2">
    <name type="scientific">Rhipicephalus zambeziensis</name>
    <dbReference type="NCBI Taxonomy" id="60191"/>
    <lineage>
        <taxon>Eukaryota</taxon>
        <taxon>Metazoa</taxon>
        <taxon>Ecdysozoa</taxon>
        <taxon>Arthropoda</taxon>
        <taxon>Chelicerata</taxon>
        <taxon>Arachnida</taxon>
        <taxon>Acari</taxon>
        <taxon>Parasitiformes</taxon>
        <taxon>Ixodida</taxon>
        <taxon>Ixodoidea</taxon>
        <taxon>Ixodidae</taxon>
        <taxon>Rhipicephalinae</taxon>
        <taxon>Rhipicephalus</taxon>
        <taxon>Rhipicephalus</taxon>
    </lineage>
</organism>
<dbReference type="EMBL" id="GFPF01004186">
    <property type="protein sequence ID" value="MAA15332.1"/>
    <property type="molecule type" value="Transcribed_RNA"/>
</dbReference>
<sequence>MANDKVTAAMQLLSIMVTLSISGSAFDLRRGYPDISLFYSTDAIIWTLNTTMNTNLFCKVDFVNTTTEDHTEFRRVTGLNTSRDYEDLNGTFISLGRITKSPPYNAMVVRPRQEGNEKSTEELLREYGNYTCGIFSVMLSTTIGTFYELRMKNSSIHDQNRICFEDFRKTAYVESTKIYNESCQTFR</sequence>
<reference evidence="2" key="1">
    <citation type="journal article" date="2017" name="Parasit. Vectors">
        <title>Sialotranscriptomics of Rhipicephalus zambeziensis reveals intricate expression profiles of secretory proteins and suggests tight temporal transcriptional regulation during blood-feeding.</title>
        <authorList>
            <person name="de Castro M.H."/>
            <person name="de Klerk D."/>
            <person name="Pienaar R."/>
            <person name="Rees D.J.G."/>
            <person name="Mans B.J."/>
        </authorList>
    </citation>
    <scope>NUCLEOTIDE SEQUENCE</scope>
    <source>
        <tissue evidence="2">Salivary glands</tissue>
    </source>
</reference>
<evidence type="ECO:0000256" key="1">
    <source>
        <dbReference type="SAM" id="SignalP"/>
    </source>
</evidence>
<name>A0A224YN87_9ACAR</name>
<protein>
    <submittedName>
        <fullName evidence="2">Lipocalin</fullName>
    </submittedName>
</protein>
<accession>A0A224YN87</accession>
<dbReference type="AlphaFoldDB" id="A0A224YN87"/>
<feature type="signal peptide" evidence="1">
    <location>
        <begin position="1"/>
        <end position="25"/>
    </location>
</feature>
<feature type="chain" id="PRO_5013347694" evidence="1">
    <location>
        <begin position="26"/>
        <end position="187"/>
    </location>
</feature>
<proteinExistence type="predicted"/>
<keyword evidence="1" id="KW-0732">Signal</keyword>